<proteinExistence type="predicted"/>
<comment type="caution">
    <text evidence="1">The sequence shown here is derived from an EMBL/GenBank/DDBJ whole genome shotgun (WGS) entry which is preliminary data.</text>
</comment>
<dbReference type="AlphaFoldDB" id="A0AAD4NAP8"/>
<sequence length="98" mass="10690">MSRSITVKLLLFGKVREMAETSSAELQLLTDDPSRKITCKEMKEAIFDKTIPSLRPVKDSCLLAVETGSGPKYCCDDGEEFVLSEIQEIAIIPPLGGG</sequence>
<dbReference type="EMBL" id="JAKKPZ010000006">
    <property type="protein sequence ID" value="KAI1720035.1"/>
    <property type="molecule type" value="Genomic_DNA"/>
</dbReference>
<name>A0AAD4NAP8_9BILA</name>
<evidence type="ECO:0000313" key="1">
    <source>
        <dbReference type="EMBL" id="KAI1720035.1"/>
    </source>
</evidence>
<accession>A0AAD4NAP8</accession>
<organism evidence="1 2">
    <name type="scientific">Ditylenchus destructor</name>
    <dbReference type="NCBI Taxonomy" id="166010"/>
    <lineage>
        <taxon>Eukaryota</taxon>
        <taxon>Metazoa</taxon>
        <taxon>Ecdysozoa</taxon>
        <taxon>Nematoda</taxon>
        <taxon>Chromadorea</taxon>
        <taxon>Rhabditida</taxon>
        <taxon>Tylenchina</taxon>
        <taxon>Tylenchomorpha</taxon>
        <taxon>Sphaerularioidea</taxon>
        <taxon>Anguinidae</taxon>
        <taxon>Anguininae</taxon>
        <taxon>Ditylenchus</taxon>
    </lineage>
</organism>
<dbReference type="InterPro" id="IPR012675">
    <property type="entry name" value="Beta-grasp_dom_sf"/>
</dbReference>
<dbReference type="Proteomes" id="UP001201812">
    <property type="component" value="Unassembled WGS sequence"/>
</dbReference>
<gene>
    <name evidence="1" type="ORF">DdX_05404</name>
</gene>
<reference evidence="1" key="1">
    <citation type="submission" date="2022-01" db="EMBL/GenBank/DDBJ databases">
        <title>Genome Sequence Resource for Two Populations of Ditylenchus destructor, the Migratory Endoparasitic Phytonematode.</title>
        <authorList>
            <person name="Zhang H."/>
            <person name="Lin R."/>
            <person name="Xie B."/>
        </authorList>
    </citation>
    <scope>NUCLEOTIDE SEQUENCE</scope>
    <source>
        <strain evidence="1">BazhouSP</strain>
    </source>
</reference>
<dbReference type="Gene3D" id="3.10.20.30">
    <property type="match status" value="1"/>
</dbReference>
<evidence type="ECO:0000313" key="2">
    <source>
        <dbReference type="Proteomes" id="UP001201812"/>
    </source>
</evidence>
<keyword evidence="2" id="KW-1185">Reference proteome</keyword>
<protein>
    <submittedName>
        <fullName evidence="1">ThiS family protein</fullName>
    </submittedName>
</protein>